<reference evidence="2" key="1">
    <citation type="submission" date="2023-05" db="EMBL/GenBank/DDBJ databases">
        <title>Colonisation of extended spectrum b-lactamase- and carbapenemase-producing bacteria on hospital surfaces from low- and middle-income countries.</title>
        <authorList>
            <person name="Nieto-Rosado M."/>
            <person name="Sands K."/>
            <person name="Iregbu K."/>
            <person name="Zahra R."/>
            <person name="Mazarati J.B."/>
            <person name="Mehtar S."/>
            <person name="Barnards-Group B."/>
            <person name="Walsh T.R."/>
        </authorList>
    </citation>
    <scope>NUCLEOTIDE SEQUENCE</scope>
    <source>
        <strain evidence="2">PP-E493</strain>
    </source>
</reference>
<keyword evidence="1" id="KW-0238">DNA-binding</keyword>
<dbReference type="Proteomes" id="UP001187859">
    <property type="component" value="Unassembled WGS sequence"/>
</dbReference>
<comment type="caution">
    <text evidence="2">The sequence shown here is derived from an EMBL/GenBank/DDBJ whole genome shotgun (WGS) entry which is preliminary data.</text>
</comment>
<proteinExistence type="predicted"/>
<evidence type="ECO:0000313" key="2">
    <source>
        <dbReference type="EMBL" id="MDV5393143.1"/>
    </source>
</evidence>
<dbReference type="AlphaFoldDB" id="A0AAE4TQM0"/>
<dbReference type="PANTHER" id="PTHR38973">
    <property type="entry name" value="PLASMID PARTITIONING CONTROL PROTEIN-RELATED"/>
    <property type="match status" value="1"/>
</dbReference>
<evidence type="ECO:0000256" key="1">
    <source>
        <dbReference type="ARBA" id="ARBA00023125"/>
    </source>
</evidence>
<gene>
    <name evidence="2" type="ORF">QM089_23425</name>
</gene>
<dbReference type="PANTHER" id="PTHR38973:SF1">
    <property type="entry name" value="PLASMID PARTITION PROTEIN B"/>
    <property type="match status" value="1"/>
</dbReference>
<name>A0AAE4TQM0_9GAMM</name>
<dbReference type="GO" id="GO:0003677">
    <property type="term" value="F:DNA binding"/>
    <property type="evidence" value="ECO:0007669"/>
    <property type="project" value="UniProtKB-KW"/>
</dbReference>
<evidence type="ECO:0000313" key="3">
    <source>
        <dbReference type="Proteomes" id="UP001187859"/>
    </source>
</evidence>
<organism evidence="2 3">
    <name type="scientific">Shewanella xiamenensis</name>
    <dbReference type="NCBI Taxonomy" id="332186"/>
    <lineage>
        <taxon>Bacteria</taxon>
        <taxon>Pseudomonadati</taxon>
        <taxon>Pseudomonadota</taxon>
        <taxon>Gammaproteobacteria</taxon>
        <taxon>Alteromonadales</taxon>
        <taxon>Shewanellaceae</taxon>
        <taxon>Shewanella</taxon>
    </lineage>
</organism>
<dbReference type="Gene3D" id="1.10.10.2830">
    <property type="match status" value="1"/>
</dbReference>
<accession>A0AAE4TQM0</accession>
<dbReference type="RefSeq" id="WP_014611629.1">
    <property type="nucleotide sequence ID" value="NZ_CP091834.1"/>
</dbReference>
<protein>
    <recommendedName>
        <fullName evidence="4">ParB/Sulfiredoxin domain-containing protein</fullName>
    </recommendedName>
</protein>
<evidence type="ECO:0008006" key="4">
    <source>
        <dbReference type="Google" id="ProtNLM"/>
    </source>
</evidence>
<dbReference type="EMBL" id="JASGOQ010000003">
    <property type="protein sequence ID" value="MDV5393143.1"/>
    <property type="molecule type" value="Genomic_DNA"/>
</dbReference>
<sequence>MPQPPNKKALKQIGRSLGSAVAGAIQHGVQPITTVGDAAATQATMSIKLKSGRVIKFVRHNLTSVQVKTQTGIHEHNPRAKSDITPQSLQKIRASIKYIQFMDALAVLIDGVHMIIDGQRRQMAALLEDAGLNVQTTEDDLSREEIIEIVRYVQSAEKYSYRDAGARFLADINAWNDPEAVAAREAKKHEAEELDLPYNEDDSKPTQRNLAARYGVSVAFVTRALKAIEIPQELINLFVLPATLNSTQIMALHAIQLGSDVESLVTPELIEDVNQVLQTIQSDSDTGIYDDGSLANELVFDVIQKHTIIEKPKKANEKFAQANKNRWATIETANRKTVLKISRLNEDEIQKLQEFVKTLVESQQ</sequence>